<keyword evidence="3" id="KW-1185">Reference proteome</keyword>
<accession>A0AAX4JFU6</accession>
<dbReference type="GeneID" id="90542756"/>
<proteinExistence type="predicted"/>
<organism evidence="2 3">
    <name type="scientific">Vairimorpha necatrix</name>
    <dbReference type="NCBI Taxonomy" id="6039"/>
    <lineage>
        <taxon>Eukaryota</taxon>
        <taxon>Fungi</taxon>
        <taxon>Fungi incertae sedis</taxon>
        <taxon>Microsporidia</taxon>
        <taxon>Nosematidae</taxon>
        <taxon>Vairimorpha</taxon>
    </lineage>
</organism>
<reference evidence="2" key="1">
    <citation type="journal article" date="2024" name="BMC Genomics">
        <title>Functional annotation of a divergent genome using sequence and structure-based similarity.</title>
        <authorList>
            <person name="Svedberg D."/>
            <person name="Winiger R.R."/>
            <person name="Berg A."/>
            <person name="Sharma H."/>
            <person name="Tellgren-Roth C."/>
            <person name="Debrunner-Vossbrinck B.A."/>
            <person name="Vossbrinck C.R."/>
            <person name="Barandun J."/>
        </authorList>
    </citation>
    <scope>NUCLEOTIDE SEQUENCE</scope>
    <source>
        <strain evidence="2">Illinois isolate</strain>
    </source>
</reference>
<dbReference type="AlphaFoldDB" id="A0AAX4JFU6"/>
<evidence type="ECO:0000313" key="3">
    <source>
        <dbReference type="Proteomes" id="UP001334084"/>
    </source>
</evidence>
<gene>
    <name evidence="2" type="ORF">VNE69_11082</name>
</gene>
<dbReference type="EMBL" id="CP142736">
    <property type="protein sequence ID" value="WUR04915.1"/>
    <property type="molecule type" value="Genomic_DNA"/>
</dbReference>
<evidence type="ECO:0000313" key="2">
    <source>
        <dbReference type="EMBL" id="WUR04915.1"/>
    </source>
</evidence>
<dbReference type="Proteomes" id="UP001334084">
    <property type="component" value="Chromosome 11"/>
</dbReference>
<dbReference type="KEGG" id="vnx:VNE69_11082"/>
<dbReference type="RefSeq" id="XP_065331060.1">
    <property type="nucleotide sequence ID" value="XM_065474988.1"/>
</dbReference>
<feature type="region of interest" description="Disordered" evidence="1">
    <location>
        <begin position="1"/>
        <end position="21"/>
    </location>
</feature>
<protein>
    <submittedName>
        <fullName evidence="2">Uncharacterized protein</fullName>
    </submittedName>
</protein>
<sequence length="727" mass="87782">MPFLKQEEISKATRQNKEKLKDEQEAILTLKDEDQPAEEILNKDEQKEIINKDDQTEEFLNKGERTEEQKEIIQDLQLAKINKKDEQAKTNKDVKIINKFETNKMNKDEINREDIIPLIPKSYKSYSLLISLLNTPTNILEILNYNPIIISSLLDQPLSTQICIILYKLITQVQFTPTQLQIIKTKLSDLDNEEYYIKLGFFVGPPNFLKRVRESKLDFLNIDELYKFREFVYLSKQSAEFYKNIYLHKKFKNERLRIFQVVKEKEEIIKLKKFNKEILEYIYMIRNEIKTKCILKVIEYKIKKGVIEKYKYKKRLIMIVNKKLTNNKLFGYTHAKEDNLNKVDQKAKSIKVDKYENDKFDEDPDYRIINQGNEILRNLFLYDKDECVTDFLNDNFHNKDHLQYVILFIKYTRRYEYLLKLIKEKYLSPLISIEDITNEETAKELCKLEINETFIIDLINKGYDIFEELKDKKVLIKYLGFFRKEILLKYVERIFKMEEIYQEEEILRKILNKIINSQDISNIEKNEVKYTYLENINKTNIEDHNTLRDKIFLDILKYMKYHSCPDYMYEICKPFLDHTKFLHFYVQVCLLNNKVPYGLMKYNVNRDRIMMHFKEDKILFKEYVKYKVSIRVLFSILSTNLYSKEVYEVLIGDNIDNRKMINIIKGKLKRMKYQIEYSEIFTILEIIIKYKNIYIINGILMELVECIEIDKRANLLIRDILLIKYRN</sequence>
<evidence type="ECO:0000256" key="1">
    <source>
        <dbReference type="SAM" id="MobiDB-lite"/>
    </source>
</evidence>
<name>A0AAX4JFU6_9MICR</name>